<accession>A0A949TM71</accession>
<sequence length="50" mass="6343">MRYEWRKAEKEFYLPKERPSLVHREIYLSDARKIERDKLKTVLRYMITKQ</sequence>
<protein>
    <submittedName>
        <fullName evidence="1">Uncharacterized protein</fullName>
    </submittedName>
</protein>
<dbReference type="EMBL" id="JAEEGC010000012">
    <property type="protein sequence ID" value="MBV7271857.1"/>
    <property type="molecule type" value="Genomic_DNA"/>
</dbReference>
<gene>
    <name evidence="1" type="ORF">I6U48_02875</name>
</gene>
<dbReference type="RefSeq" id="WP_218318908.1">
    <property type="nucleotide sequence ID" value="NZ_JAEEGC010000012.1"/>
</dbReference>
<organism evidence="1 2">
    <name type="scientific">Clostridium thailandense</name>
    <dbReference type="NCBI Taxonomy" id="2794346"/>
    <lineage>
        <taxon>Bacteria</taxon>
        <taxon>Bacillati</taxon>
        <taxon>Bacillota</taxon>
        <taxon>Clostridia</taxon>
        <taxon>Eubacteriales</taxon>
        <taxon>Clostridiaceae</taxon>
        <taxon>Clostridium</taxon>
    </lineage>
</organism>
<comment type="caution">
    <text evidence="1">The sequence shown here is derived from an EMBL/GenBank/DDBJ whole genome shotgun (WGS) entry which is preliminary data.</text>
</comment>
<evidence type="ECO:0000313" key="2">
    <source>
        <dbReference type="Proteomes" id="UP000694308"/>
    </source>
</evidence>
<dbReference type="Proteomes" id="UP000694308">
    <property type="component" value="Unassembled WGS sequence"/>
</dbReference>
<proteinExistence type="predicted"/>
<keyword evidence="2" id="KW-1185">Reference proteome</keyword>
<dbReference type="AlphaFoldDB" id="A0A949TM71"/>
<evidence type="ECO:0000313" key="1">
    <source>
        <dbReference type="EMBL" id="MBV7271857.1"/>
    </source>
</evidence>
<reference evidence="1" key="1">
    <citation type="submission" date="2020-12" db="EMBL/GenBank/DDBJ databases">
        <title>Clostridium thailandense sp. nov., a novel acetogenic bacterium isolated from peat land soil in Thailand.</title>
        <authorList>
            <person name="Chaikitkaew S."/>
            <person name="Birkeland N.K."/>
        </authorList>
    </citation>
    <scope>NUCLEOTIDE SEQUENCE</scope>
    <source>
        <strain evidence="1">PL3</strain>
    </source>
</reference>
<name>A0A949TM71_9CLOT</name>